<feature type="transmembrane region" description="Helical" evidence="1">
    <location>
        <begin position="55"/>
        <end position="77"/>
    </location>
</feature>
<sequence length="139" mass="15177">MAERTFSSEELKRALEEELQRFSEEPENEVEVRSKVGITEDGKPTVALGVEIPNATMGTVLASTAIGVAAYCGLAWILQRGRQFAHALKRCFVKFRIAVAFVLPLAAAAAAAAAAYARNLVRETYSQNFPNMHGFSRSN</sequence>
<keyword evidence="1" id="KW-0472">Membrane</keyword>
<reference evidence="2" key="1">
    <citation type="submission" date="2020-07" db="EMBL/GenBank/DDBJ databases">
        <authorList>
            <person name="Lin J."/>
        </authorList>
    </citation>
    <scope>NUCLEOTIDE SEQUENCE</scope>
</reference>
<keyword evidence="1" id="KW-1133">Transmembrane helix</keyword>
<name>A0A6V7NWV0_ANACO</name>
<protein>
    <recommendedName>
        <fullName evidence="3">Transmembrane protein</fullName>
    </recommendedName>
</protein>
<gene>
    <name evidence="2" type="ORF">CB5_LOCUS6250</name>
</gene>
<feature type="transmembrane region" description="Helical" evidence="1">
    <location>
        <begin position="97"/>
        <end position="117"/>
    </location>
</feature>
<evidence type="ECO:0000313" key="2">
    <source>
        <dbReference type="EMBL" id="CAD1823039.1"/>
    </source>
</evidence>
<dbReference type="AlphaFoldDB" id="A0A6V7NWV0"/>
<evidence type="ECO:0008006" key="3">
    <source>
        <dbReference type="Google" id="ProtNLM"/>
    </source>
</evidence>
<proteinExistence type="predicted"/>
<dbReference type="EMBL" id="LR862142">
    <property type="protein sequence ID" value="CAD1823039.1"/>
    <property type="molecule type" value="Genomic_DNA"/>
</dbReference>
<keyword evidence="1" id="KW-0812">Transmembrane</keyword>
<organism evidence="2">
    <name type="scientific">Ananas comosus var. bracteatus</name>
    <name type="common">red pineapple</name>
    <dbReference type="NCBI Taxonomy" id="296719"/>
    <lineage>
        <taxon>Eukaryota</taxon>
        <taxon>Viridiplantae</taxon>
        <taxon>Streptophyta</taxon>
        <taxon>Embryophyta</taxon>
        <taxon>Tracheophyta</taxon>
        <taxon>Spermatophyta</taxon>
        <taxon>Magnoliopsida</taxon>
        <taxon>Liliopsida</taxon>
        <taxon>Poales</taxon>
        <taxon>Bromeliaceae</taxon>
        <taxon>Bromelioideae</taxon>
        <taxon>Ananas</taxon>
    </lineage>
</organism>
<accession>A0A6V7NWV0</accession>
<evidence type="ECO:0000256" key="1">
    <source>
        <dbReference type="SAM" id="Phobius"/>
    </source>
</evidence>